<dbReference type="EMBL" id="AE010299">
    <property type="protein sequence ID" value="AAM04670.1"/>
    <property type="molecule type" value="Genomic_DNA"/>
</dbReference>
<dbReference type="GO" id="GO:0008757">
    <property type="term" value="F:S-adenosylmethionine-dependent methyltransferase activity"/>
    <property type="evidence" value="ECO:0007669"/>
    <property type="project" value="InterPro"/>
</dbReference>
<feature type="domain" description="Methyltransferase type 11" evidence="1">
    <location>
        <begin position="95"/>
        <end position="190"/>
    </location>
</feature>
<dbReference type="HOGENOM" id="CLU_037990_4_0_2"/>
<dbReference type="STRING" id="188937.MA_1251"/>
<dbReference type="AlphaFoldDB" id="Q8TRC9"/>
<evidence type="ECO:0000313" key="2">
    <source>
        <dbReference type="EMBL" id="AAM04670.1"/>
    </source>
</evidence>
<proteinExistence type="predicted"/>
<dbReference type="EnsemblBacteria" id="AAM04670">
    <property type="protein sequence ID" value="AAM04670"/>
    <property type="gene ID" value="MA_1251"/>
</dbReference>
<dbReference type="InterPro" id="IPR013216">
    <property type="entry name" value="Methyltransf_11"/>
</dbReference>
<dbReference type="RefSeq" id="WP_011021272.1">
    <property type="nucleotide sequence ID" value="NC_003552.1"/>
</dbReference>
<dbReference type="PANTHER" id="PTHR43591">
    <property type="entry name" value="METHYLTRANSFERASE"/>
    <property type="match status" value="1"/>
</dbReference>
<dbReference type="PhylomeDB" id="Q8TRC9"/>
<gene>
    <name evidence="2" type="ordered locus">MA_1251</name>
</gene>
<dbReference type="KEGG" id="mac:MA_1251"/>
<dbReference type="Gene3D" id="3.40.50.150">
    <property type="entry name" value="Vaccinia Virus protein VP39"/>
    <property type="match status" value="1"/>
</dbReference>
<sequence length="286" mass="32662">MIYPDELAVITSKFELELSETDRNKVHENVSTVSGRDFFMSIFEGLKMKDKILEYWDFRSSDYHTEYAHCMDEEMDVWKSVFSEILLTDKKVRAVEVGTGPGILAISLAAMGHDVTGVDLSENMLEKAAANAREKGVNVLLMRGDAEDIPLKDGEYDFVLSKYLLWTLPQPDKFLGECCRLLKDGGIMMIIDGLWFHNPDGTEKKSSRYERFDELYGDVKPNLPFAKENTPERIADLAESHGFEDLTWRFLDDYDAFLERNDPSGHAAAYIKPPHMILAKKKVRNS</sequence>
<organism evidence="2 3">
    <name type="scientific">Methanosarcina acetivorans (strain ATCC 35395 / DSM 2834 / JCM 12185 / C2A)</name>
    <dbReference type="NCBI Taxonomy" id="188937"/>
    <lineage>
        <taxon>Archaea</taxon>
        <taxon>Methanobacteriati</taxon>
        <taxon>Methanobacteriota</taxon>
        <taxon>Stenosarchaea group</taxon>
        <taxon>Methanomicrobia</taxon>
        <taxon>Methanosarcinales</taxon>
        <taxon>Methanosarcinaceae</taxon>
        <taxon>Methanosarcina</taxon>
    </lineage>
</organism>
<dbReference type="Pfam" id="PF08241">
    <property type="entry name" value="Methyltransf_11"/>
    <property type="match status" value="1"/>
</dbReference>
<dbReference type="InterPro" id="IPR029063">
    <property type="entry name" value="SAM-dependent_MTases_sf"/>
</dbReference>
<accession>Q8TRC9</accession>
<reference evidence="2 3" key="1">
    <citation type="journal article" date="2002" name="Genome Res.">
        <title>The genome of Methanosarcina acetivorans reveals extensive metabolic and physiological diversity.</title>
        <authorList>
            <person name="Galagan J.E."/>
            <person name="Nusbaum C."/>
            <person name="Roy A."/>
            <person name="Endrizzi M.G."/>
            <person name="Macdonald P."/>
            <person name="FitzHugh W."/>
            <person name="Calvo S."/>
            <person name="Engels R."/>
            <person name="Smirnov S."/>
            <person name="Atnoor D."/>
            <person name="Brown A."/>
            <person name="Allen N."/>
            <person name="Naylor J."/>
            <person name="Stange-Thomann N."/>
            <person name="DeArellano K."/>
            <person name="Johnson R."/>
            <person name="Linton L."/>
            <person name="McEwan P."/>
            <person name="McKernan K."/>
            <person name="Talamas J."/>
            <person name="Tirrell A."/>
            <person name="Ye W."/>
            <person name="Zimmer A."/>
            <person name="Barber R.D."/>
            <person name="Cann I."/>
            <person name="Graham D.E."/>
            <person name="Grahame D.A."/>
            <person name="Guss A."/>
            <person name="Hedderich R."/>
            <person name="Ingram-Smith C."/>
            <person name="Kuettner C.H."/>
            <person name="Krzycki J.A."/>
            <person name="Leigh J.A."/>
            <person name="Li W."/>
            <person name="Liu J."/>
            <person name="Mukhopadhyay B."/>
            <person name="Reeve J.N."/>
            <person name="Smith K."/>
            <person name="Springer T.A."/>
            <person name="Umayam L.A."/>
            <person name="White O."/>
            <person name="White R.H."/>
            <person name="de Macario E.C."/>
            <person name="Ferry J.G."/>
            <person name="Jarrell K.F."/>
            <person name="Jing H."/>
            <person name="Macario A.J.L."/>
            <person name="Paulsen I."/>
            <person name="Pritchett M."/>
            <person name="Sowers K.R."/>
            <person name="Swanson R.V."/>
            <person name="Zinder S.H."/>
            <person name="Lander E."/>
            <person name="Metcalf W.W."/>
            <person name="Birren B."/>
        </authorList>
    </citation>
    <scope>NUCLEOTIDE SEQUENCE [LARGE SCALE GENOMIC DNA]</scope>
    <source>
        <strain evidence="3">ATCC 35395 / DSM 2834 / JCM 12185 / C2A</strain>
    </source>
</reference>
<dbReference type="CDD" id="cd02440">
    <property type="entry name" value="AdoMet_MTases"/>
    <property type="match status" value="1"/>
</dbReference>
<dbReference type="GO" id="GO:0008168">
    <property type="term" value="F:methyltransferase activity"/>
    <property type="evidence" value="ECO:0000318"/>
    <property type="project" value="GO_Central"/>
</dbReference>
<evidence type="ECO:0000259" key="1">
    <source>
        <dbReference type="Pfam" id="PF08241"/>
    </source>
</evidence>
<name>Q8TRC9_METAC</name>
<dbReference type="Proteomes" id="UP000002487">
    <property type="component" value="Chromosome"/>
</dbReference>
<evidence type="ECO:0000313" key="3">
    <source>
        <dbReference type="Proteomes" id="UP000002487"/>
    </source>
</evidence>
<dbReference type="SUPFAM" id="SSF53335">
    <property type="entry name" value="S-adenosyl-L-methionine-dependent methyltransferases"/>
    <property type="match status" value="1"/>
</dbReference>
<dbReference type="GeneID" id="1473139"/>
<keyword evidence="3" id="KW-1185">Reference proteome</keyword>
<dbReference type="PANTHER" id="PTHR43591:SF24">
    <property type="entry name" value="2-METHOXY-6-POLYPRENYL-1,4-BENZOQUINOL METHYLASE, MITOCHONDRIAL"/>
    <property type="match status" value="1"/>
</dbReference>
<protein>
    <recommendedName>
        <fullName evidence="1">Methyltransferase type 11 domain-containing protein</fullName>
    </recommendedName>
</protein>
<dbReference type="InParanoid" id="Q8TRC9"/>